<proteinExistence type="predicted"/>
<evidence type="ECO:0000259" key="8">
    <source>
        <dbReference type="Pfam" id="PF13567"/>
    </source>
</evidence>
<evidence type="ECO:0000259" key="7">
    <source>
        <dbReference type="Pfam" id="PF03772"/>
    </source>
</evidence>
<keyword evidence="4 6" id="KW-1133">Transmembrane helix</keyword>
<accession>A0ABT1B1H0</accession>
<feature type="transmembrane region" description="Helical" evidence="6">
    <location>
        <begin position="410"/>
        <end position="435"/>
    </location>
</feature>
<keyword evidence="10" id="KW-1185">Reference proteome</keyword>
<feature type="transmembrane region" description="Helical" evidence="6">
    <location>
        <begin position="353"/>
        <end position="372"/>
    </location>
</feature>
<comment type="caution">
    <text evidence="9">The sequence shown here is derived from an EMBL/GenBank/DDBJ whole genome shotgun (WGS) entry which is preliminary data.</text>
</comment>
<evidence type="ECO:0000256" key="4">
    <source>
        <dbReference type="ARBA" id="ARBA00022989"/>
    </source>
</evidence>
<evidence type="ECO:0000256" key="3">
    <source>
        <dbReference type="ARBA" id="ARBA00022692"/>
    </source>
</evidence>
<dbReference type="EMBL" id="JAMXIB010000012">
    <property type="protein sequence ID" value="MCO5725705.1"/>
    <property type="molecule type" value="Genomic_DNA"/>
</dbReference>
<feature type="transmembrane region" description="Helical" evidence="6">
    <location>
        <begin position="447"/>
        <end position="464"/>
    </location>
</feature>
<dbReference type="RefSeq" id="WP_252742076.1">
    <property type="nucleotide sequence ID" value="NZ_JAMXIB010000012.1"/>
</dbReference>
<dbReference type="InterPro" id="IPR025405">
    <property type="entry name" value="DUF4131"/>
</dbReference>
<dbReference type="InterPro" id="IPR052159">
    <property type="entry name" value="Competence_DNA_uptake"/>
</dbReference>
<keyword evidence="2" id="KW-1003">Cell membrane</keyword>
<dbReference type="Pfam" id="PF13567">
    <property type="entry name" value="DUF4131"/>
    <property type="match status" value="1"/>
</dbReference>
<evidence type="ECO:0000313" key="10">
    <source>
        <dbReference type="Proteomes" id="UP001206312"/>
    </source>
</evidence>
<gene>
    <name evidence="9" type="ORF">NG653_12630</name>
</gene>
<feature type="transmembrane region" description="Helical" evidence="6">
    <location>
        <begin position="327"/>
        <end position="347"/>
    </location>
</feature>
<organism evidence="9 10">
    <name type="scientific">Robiginitalea marina</name>
    <dbReference type="NCBI Taxonomy" id="2954105"/>
    <lineage>
        <taxon>Bacteria</taxon>
        <taxon>Pseudomonadati</taxon>
        <taxon>Bacteroidota</taxon>
        <taxon>Flavobacteriia</taxon>
        <taxon>Flavobacteriales</taxon>
        <taxon>Flavobacteriaceae</taxon>
        <taxon>Robiginitalea</taxon>
    </lineage>
</organism>
<feature type="domain" description="DUF4131" evidence="8">
    <location>
        <begin position="29"/>
        <end position="185"/>
    </location>
</feature>
<feature type="transmembrane region" description="Helical" evidence="6">
    <location>
        <begin position="31"/>
        <end position="47"/>
    </location>
</feature>
<feature type="transmembrane region" description="Helical" evidence="6">
    <location>
        <begin position="54"/>
        <end position="73"/>
    </location>
</feature>
<feature type="transmembrane region" description="Helical" evidence="6">
    <location>
        <begin position="502"/>
        <end position="520"/>
    </location>
</feature>
<sequence length="671" mass="73154">MPSHTTVSIGLAACLSAGVLSSLWVKPSFGAALLTLVIFLGLTGLGLRRMPAVGYWIPAGLAAWSLGLCSMAWRLPENRPLHFLHFETQPGGWVGAKVLEALRHTPYSDRYLAEITRVNGNPAEGKVVLQLPAGPDTIRLAPGQEIISAVFPGPVGPTANPGQFDYRAYLESVGIHGQLRLNEGEYLLPPPPVGGRGGRLATLRSRLLERLDEAGFSPAEAGVARALLLGDRSEMDPEVQAAYRKAGALHLLAVSGLHVGIVAGLVYLVLAPLGRGRYGKSARLFLTVALLWGYAFLAGLSPSVVRAVLLFSLVSYALYLQRDRMTLHFMGLGWMVMIGILDPLWLLQPGFQLSFAAVAAIVVYAPALMRWWPWKRRPWGWMGNLFCVSLAAQMGTLPLSLFYFHQFPGLFLLSGLALLPLMGLVLGMGFAVLLLQSVSLLPAFLPALYNAVLSGMNGFVRWVAGQEGFHLEGIPWDGVHLLLGGAALVLGGISLRQGSRWCLRGAVLALLLLQAYGIWLRDQDQEVRRLTIPHKVAASGFWVQEGRSLRVFSPDSAALQPLLRDAALHGRASRIIHMPLENHYRWGDQNVRVLDSMGVYSGREPSPRLLVLTGSPRVHLGRLLEALRPAQVVADGSNYHSYVRRWEQTCRLQGIPFHATAWSGAFVTELP</sequence>
<protein>
    <submittedName>
        <fullName evidence="9">ComEC family competence protein</fullName>
    </submittedName>
</protein>
<comment type="subcellular location">
    <subcellularLocation>
        <location evidence="1">Cell membrane</location>
        <topology evidence="1">Multi-pass membrane protein</topology>
    </subcellularLocation>
</comment>
<feature type="transmembrane region" description="Helical" evidence="6">
    <location>
        <begin position="476"/>
        <end position="495"/>
    </location>
</feature>
<feature type="domain" description="ComEC/Rec2-related protein" evidence="7">
    <location>
        <begin position="227"/>
        <end position="490"/>
    </location>
</feature>
<evidence type="ECO:0000256" key="5">
    <source>
        <dbReference type="ARBA" id="ARBA00023136"/>
    </source>
</evidence>
<dbReference type="Proteomes" id="UP001206312">
    <property type="component" value="Unassembled WGS sequence"/>
</dbReference>
<keyword evidence="5 6" id="KW-0472">Membrane</keyword>
<dbReference type="PANTHER" id="PTHR30619:SF1">
    <property type="entry name" value="RECOMBINATION PROTEIN 2"/>
    <property type="match status" value="1"/>
</dbReference>
<feature type="transmembrane region" description="Helical" evidence="6">
    <location>
        <begin position="304"/>
        <end position="320"/>
    </location>
</feature>
<evidence type="ECO:0000313" key="9">
    <source>
        <dbReference type="EMBL" id="MCO5725705.1"/>
    </source>
</evidence>
<reference evidence="9 10" key="1">
    <citation type="submission" date="2022-06" db="EMBL/GenBank/DDBJ databases">
        <authorList>
            <person name="Xuan X."/>
        </authorList>
    </citation>
    <scope>NUCLEOTIDE SEQUENCE [LARGE SCALE GENOMIC DNA]</scope>
    <source>
        <strain evidence="9 10">2V75</strain>
    </source>
</reference>
<keyword evidence="3 6" id="KW-0812">Transmembrane</keyword>
<dbReference type="InterPro" id="IPR004477">
    <property type="entry name" value="ComEC_N"/>
</dbReference>
<feature type="transmembrane region" description="Helical" evidence="6">
    <location>
        <begin position="282"/>
        <end position="298"/>
    </location>
</feature>
<dbReference type="PANTHER" id="PTHR30619">
    <property type="entry name" value="DNA INTERNALIZATION/COMPETENCE PROTEIN COMEC/REC2"/>
    <property type="match status" value="1"/>
</dbReference>
<feature type="transmembrane region" description="Helical" evidence="6">
    <location>
        <begin position="248"/>
        <end position="270"/>
    </location>
</feature>
<dbReference type="Pfam" id="PF03772">
    <property type="entry name" value="Competence"/>
    <property type="match status" value="1"/>
</dbReference>
<evidence type="ECO:0000256" key="6">
    <source>
        <dbReference type="SAM" id="Phobius"/>
    </source>
</evidence>
<dbReference type="NCBIfam" id="TIGR00360">
    <property type="entry name" value="ComEC_N-term"/>
    <property type="match status" value="1"/>
</dbReference>
<evidence type="ECO:0000256" key="1">
    <source>
        <dbReference type="ARBA" id="ARBA00004651"/>
    </source>
</evidence>
<feature type="transmembrane region" description="Helical" evidence="6">
    <location>
        <begin position="384"/>
        <end position="404"/>
    </location>
</feature>
<evidence type="ECO:0000256" key="2">
    <source>
        <dbReference type="ARBA" id="ARBA00022475"/>
    </source>
</evidence>
<name>A0ABT1B1H0_9FLAO</name>